<accession>A0A7S2UNP0</accession>
<dbReference type="PANTHER" id="PTHR14744:SF15">
    <property type="entry name" value="N-ALPHA-ACETYLTRANSFERASE 60"/>
    <property type="match status" value="1"/>
</dbReference>
<dbReference type="GO" id="GO:0007059">
    <property type="term" value="P:chromosome segregation"/>
    <property type="evidence" value="ECO:0007669"/>
    <property type="project" value="UniProtKB-KW"/>
</dbReference>
<dbReference type="EMBL" id="HBHQ01025624">
    <property type="protein sequence ID" value="CAD9825475.1"/>
    <property type="molecule type" value="Transcribed_RNA"/>
</dbReference>
<dbReference type="GO" id="GO:0004402">
    <property type="term" value="F:histone acetyltransferase activity"/>
    <property type="evidence" value="ECO:0007669"/>
    <property type="project" value="TreeGrafter"/>
</dbReference>
<dbReference type="Gene3D" id="3.40.630.30">
    <property type="match status" value="1"/>
</dbReference>
<comment type="catalytic activity">
    <reaction evidence="10">
        <text>N-terminal L-methionyl-[transmembrane protein] + acetyl-CoA = N-terminal N(alpha)-acetyl-L-methionyl-[transmembrane protein] + CoA + H(+)</text>
        <dbReference type="Rhea" id="RHEA:50604"/>
        <dbReference type="Rhea" id="RHEA-COMP:12745"/>
        <dbReference type="Rhea" id="RHEA-COMP:12746"/>
        <dbReference type="ChEBI" id="CHEBI:15378"/>
        <dbReference type="ChEBI" id="CHEBI:57287"/>
        <dbReference type="ChEBI" id="CHEBI:57288"/>
        <dbReference type="ChEBI" id="CHEBI:64731"/>
        <dbReference type="ChEBI" id="CHEBI:133414"/>
        <dbReference type="EC" id="2.3.1.259"/>
    </reaction>
</comment>
<dbReference type="InterPro" id="IPR016181">
    <property type="entry name" value="Acyl_CoA_acyltransferase"/>
</dbReference>
<dbReference type="InterPro" id="IPR045141">
    <property type="entry name" value="NAA60-like"/>
</dbReference>
<protein>
    <recommendedName>
        <fullName evidence="8">N-alpha-acetyltransferase 60</fullName>
        <ecNumber evidence="7">2.3.1.259</ecNumber>
        <ecNumber evidence="1">2.3.1.48</ecNumber>
    </recommendedName>
</protein>
<name>A0A7S2UNP0_9STRA</name>
<reference evidence="13" key="1">
    <citation type="submission" date="2021-01" db="EMBL/GenBank/DDBJ databases">
        <authorList>
            <person name="Corre E."/>
            <person name="Pelletier E."/>
            <person name="Niang G."/>
            <person name="Scheremetjew M."/>
            <person name="Finn R."/>
            <person name="Kale V."/>
            <person name="Holt S."/>
            <person name="Cochrane G."/>
            <person name="Meng A."/>
            <person name="Brown T."/>
            <person name="Cohen L."/>
        </authorList>
    </citation>
    <scope>NUCLEOTIDE SEQUENCE</scope>
    <source>
        <strain evidence="13">CCMP2084</strain>
    </source>
</reference>
<dbReference type="GO" id="GO:0120518">
    <property type="term" value="F:protein N-terminal-methionine acetyltransferase activity"/>
    <property type="evidence" value="ECO:0007669"/>
    <property type="project" value="UniProtKB-EC"/>
</dbReference>
<evidence type="ECO:0000256" key="6">
    <source>
        <dbReference type="ARBA" id="ARBA00025774"/>
    </source>
</evidence>
<dbReference type="AlphaFoldDB" id="A0A7S2UNP0"/>
<proteinExistence type="inferred from homology"/>
<evidence type="ECO:0000313" key="13">
    <source>
        <dbReference type="EMBL" id="CAD9825475.1"/>
    </source>
</evidence>
<keyword evidence="5" id="KW-0012">Acyltransferase</keyword>
<dbReference type="InterPro" id="IPR000182">
    <property type="entry name" value="GNAT_dom"/>
</dbReference>
<evidence type="ECO:0000256" key="4">
    <source>
        <dbReference type="ARBA" id="ARBA00022853"/>
    </source>
</evidence>
<gene>
    <name evidence="13" type="ORF">ASEP1449_LOCUS17309</name>
</gene>
<dbReference type="EC" id="2.3.1.259" evidence="7"/>
<evidence type="ECO:0000256" key="9">
    <source>
        <dbReference type="ARBA" id="ARBA00048017"/>
    </source>
</evidence>
<comment type="catalytic activity">
    <reaction evidence="9">
        <text>L-lysyl-[protein] + acetyl-CoA = N(6)-acetyl-L-lysyl-[protein] + CoA + H(+)</text>
        <dbReference type="Rhea" id="RHEA:45948"/>
        <dbReference type="Rhea" id="RHEA-COMP:9752"/>
        <dbReference type="Rhea" id="RHEA-COMP:10731"/>
        <dbReference type="ChEBI" id="CHEBI:15378"/>
        <dbReference type="ChEBI" id="CHEBI:29969"/>
        <dbReference type="ChEBI" id="CHEBI:57287"/>
        <dbReference type="ChEBI" id="CHEBI:57288"/>
        <dbReference type="ChEBI" id="CHEBI:61930"/>
        <dbReference type="EC" id="2.3.1.48"/>
    </reaction>
</comment>
<dbReference type="GO" id="GO:0000139">
    <property type="term" value="C:Golgi membrane"/>
    <property type="evidence" value="ECO:0007669"/>
    <property type="project" value="TreeGrafter"/>
</dbReference>
<keyword evidence="4" id="KW-0156">Chromatin regulator</keyword>
<evidence type="ECO:0000256" key="3">
    <source>
        <dbReference type="ARBA" id="ARBA00022829"/>
    </source>
</evidence>
<dbReference type="CDD" id="cd04301">
    <property type="entry name" value="NAT_SF"/>
    <property type="match status" value="1"/>
</dbReference>
<evidence type="ECO:0000256" key="5">
    <source>
        <dbReference type="ARBA" id="ARBA00023315"/>
    </source>
</evidence>
<keyword evidence="2" id="KW-0808">Transferase</keyword>
<feature type="region of interest" description="Disordered" evidence="11">
    <location>
        <begin position="36"/>
        <end position="55"/>
    </location>
</feature>
<organism evidence="13">
    <name type="scientific">Attheya septentrionalis</name>
    <dbReference type="NCBI Taxonomy" id="420275"/>
    <lineage>
        <taxon>Eukaryota</taxon>
        <taxon>Sar</taxon>
        <taxon>Stramenopiles</taxon>
        <taxon>Ochrophyta</taxon>
        <taxon>Bacillariophyta</taxon>
        <taxon>Coscinodiscophyceae</taxon>
        <taxon>Chaetocerotophycidae</taxon>
        <taxon>Chaetocerotales</taxon>
        <taxon>Attheyaceae</taxon>
        <taxon>Attheya</taxon>
    </lineage>
</organism>
<evidence type="ECO:0000256" key="2">
    <source>
        <dbReference type="ARBA" id="ARBA00022679"/>
    </source>
</evidence>
<evidence type="ECO:0000256" key="8">
    <source>
        <dbReference type="ARBA" id="ARBA00026144"/>
    </source>
</evidence>
<evidence type="ECO:0000256" key="7">
    <source>
        <dbReference type="ARBA" id="ARBA00026111"/>
    </source>
</evidence>
<dbReference type="SUPFAM" id="SSF55729">
    <property type="entry name" value="Acyl-CoA N-acyltransferases (Nat)"/>
    <property type="match status" value="1"/>
</dbReference>
<evidence type="ECO:0000259" key="12">
    <source>
        <dbReference type="PROSITE" id="PS51186"/>
    </source>
</evidence>
<evidence type="ECO:0000256" key="1">
    <source>
        <dbReference type="ARBA" id="ARBA00013184"/>
    </source>
</evidence>
<sequence length="317" mass="36816">MNNLVMMSSPRTGQWTVDASYCHDISFDDTISSDEKELQSSRTSLSKSYNDDAGGTIEYRQVEPRDKEQIRALHDEWFPVKYKDDFYDELVFHRMAGSGEPLFSCVAAIRKYDTDTSDRSEENNKLMFEEKHESWDQVLANIGIRFENRGNVSPDSQRSGQDMMIENLSEDFYVDQSERGYMKDQDQIIGCVTGTFIESNRCVKETAELLVPDPDRHRRMFYIMTLGTITEYRKNGLATSLMKRCIEKIEQDPECGVIYLHVITYNKAAIRFYEKLGFYMVQEIKGKFSSFLTERACECVFSIPLPPKLHFCKFTSE</sequence>
<dbReference type="Pfam" id="PF00583">
    <property type="entry name" value="Acetyltransf_1"/>
    <property type="match status" value="1"/>
</dbReference>
<evidence type="ECO:0000256" key="11">
    <source>
        <dbReference type="SAM" id="MobiDB-lite"/>
    </source>
</evidence>
<evidence type="ECO:0000256" key="10">
    <source>
        <dbReference type="ARBA" id="ARBA00048848"/>
    </source>
</evidence>
<keyword evidence="3" id="KW-0159">Chromosome partition</keyword>
<dbReference type="PANTHER" id="PTHR14744">
    <property type="entry name" value="N-ALPHA-ACETYLTRANSFERASE 60"/>
    <property type="match status" value="1"/>
</dbReference>
<feature type="domain" description="N-acetyltransferase" evidence="12">
    <location>
        <begin position="125"/>
        <end position="306"/>
    </location>
</feature>
<dbReference type="EC" id="2.3.1.48" evidence="1"/>
<dbReference type="PROSITE" id="PS51186">
    <property type="entry name" value="GNAT"/>
    <property type="match status" value="1"/>
</dbReference>
<comment type="similarity">
    <text evidence="6">Belongs to the acetyltransferase family. NAA60 subfamily.</text>
</comment>